<feature type="region of interest" description="Disordered" evidence="1">
    <location>
        <begin position="248"/>
        <end position="271"/>
    </location>
</feature>
<feature type="signal peptide" evidence="2">
    <location>
        <begin position="1"/>
        <end position="19"/>
    </location>
</feature>
<dbReference type="EMBL" id="JH712231">
    <property type="protein sequence ID" value="EFO16289.1"/>
    <property type="molecule type" value="Genomic_DNA"/>
</dbReference>
<dbReference type="STRING" id="7209.A0A1I7W3J3"/>
<dbReference type="RefSeq" id="XP_003147780.1">
    <property type="nucleotide sequence ID" value="XM_003147732.1"/>
</dbReference>
<evidence type="ECO:0000256" key="1">
    <source>
        <dbReference type="SAM" id="MobiDB-lite"/>
    </source>
</evidence>
<dbReference type="AlphaFoldDB" id="A0A1I7W3J3"/>
<evidence type="ECO:0000313" key="3">
    <source>
        <dbReference type="EMBL" id="EFO16289.1"/>
    </source>
</evidence>
<dbReference type="OMA" id="GCAGPIC"/>
<name>A0A1I7W3J3_LOALO</name>
<gene>
    <name evidence="3 5" type="ORF">LOAG_12218</name>
</gene>
<dbReference type="OrthoDB" id="5876752at2759"/>
<evidence type="ECO:0000256" key="2">
    <source>
        <dbReference type="SAM" id="SignalP"/>
    </source>
</evidence>
<proteinExistence type="predicted"/>
<dbReference type="KEGG" id="loa:LOAG_12218"/>
<accession>A0A1S0TLL6</accession>
<dbReference type="WBParaSite" id="EN70_9265">
    <property type="protein sequence ID" value="EN70_9265"/>
    <property type="gene ID" value="EN70_9265"/>
</dbReference>
<protein>
    <submittedName>
        <fullName evidence="3 5">Uncharacterized protein</fullName>
    </submittedName>
</protein>
<sequence length="287" mass="29212">MYFQEFVLIPILLAYPALACLGGFGGSAVCCQPQQQGCAGPICSPGGFGGPSAACCQPQQPGCTGPICTPGGFGGFGGACCQPQQPGCTGPTCAGVQTIGGGRGGYVAPPTFPGGIGGFPSGPDYRPASYVAPPLNAPVPQVPPQSQSSYNAPQAAPPPQSSYNAPQAAPAPAQPYAPQLAYGGPLKAPSLSQPYKYKDSTLGGTQSLLLPPENPPVPGRFAEGIEQATLPDDDTINFAGISSASSSIDEKVPVGSGTQEVAQTHKSTTQPEAVSIRRQSIKRFWRY</sequence>
<reference evidence="5" key="2">
    <citation type="submission" date="2016-11" db="UniProtKB">
        <authorList>
            <consortium name="WormBaseParasite"/>
        </authorList>
    </citation>
    <scope>IDENTIFICATION</scope>
</reference>
<organism evidence="4 5">
    <name type="scientific">Loa loa</name>
    <name type="common">Eye worm</name>
    <name type="synonym">Filaria loa</name>
    <dbReference type="NCBI Taxonomy" id="7209"/>
    <lineage>
        <taxon>Eukaryota</taxon>
        <taxon>Metazoa</taxon>
        <taxon>Ecdysozoa</taxon>
        <taxon>Nematoda</taxon>
        <taxon>Chromadorea</taxon>
        <taxon>Rhabditida</taxon>
        <taxon>Spirurina</taxon>
        <taxon>Spiruromorpha</taxon>
        <taxon>Filarioidea</taxon>
        <taxon>Onchocercidae</taxon>
        <taxon>Loa</taxon>
    </lineage>
</organism>
<reference evidence="3 4" key="1">
    <citation type="submission" date="2012-04" db="EMBL/GenBank/DDBJ databases">
        <title>The Genome Sequence of Loa loa.</title>
        <authorList>
            <consortium name="The Broad Institute Genome Sequencing Platform"/>
            <consortium name="Broad Institute Genome Sequencing Center for Infectious Disease"/>
            <person name="Nutman T.B."/>
            <person name="Fink D.L."/>
            <person name="Russ C."/>
            <person name="Young S."/>
            <person name="Zeng Q."/>
            <person name="Gargeya S."/>
            <person name="Alvarado L."/>
            <person name="Berlin A."/>
            <person name="Chapman S.B."/>
            <person name="Chen Z."/>
            <person name="Freedman E."/>
            <person name="Gellesch M."/>
            <person name="Goldberg J."/>
            <person name="Griggs A."/>
            <person name="Gujja S."/>
            <person name="Heilman E.R."/>
            <person name="Heiman D."/>
            <person name="Howarth C."/>
            <person name="Mehta T."/>
            <person name="Neiman D."/>
            <person name="Pearson M."/>
            <person name="Roberts A."/>
            <person name="Saif S."/>
            <person name="Shea T."/>
            <person name="Shenoy N."/>
            <person name="Sisk P."/>
            <person name="Stolte C."/>
            <person name="Sykes S."/>
            <person name="White J."/>
            <person name="Yandava C."/>
            <person name="Haas B."/>
            <person name="Henn M.R."/>
            <person name="Nusbaum C."/>
            <person name="Birren B."/>
        </authorList>
    </citation>
    <scope>NUCLEOTIDE SEQUENCE [LARGE SCALE GENOMIC DNA]</scope>
</reference>
<feature type="compositionally biased region" description="Low complexity" evidence="1">
    <location>
        <begin position="144"/>
        <end position="154"/>
    </location>
</feature>
<accession>A0A1I7W3J3</accession>
<evidence type="ECO:0000313" key="4">
    <source>
        <dbReference type="Proteomes" id="UP000095285"/>
    </source>
</evidence>
<feature type="compositionally biased region" description="Polar residues" evidence="1">
    <location>
        <begin position="256"/>
        <end position="271"/>
    </location>
</feature>
<feature type="compositionally biased region" description="Low complexity" evidence="1">
    <location>
        <begin position="161"/>
        <end position="179"/>
    </location>
</feature>
<keyword evidence="2" id="KW-0732">Signal</keyword>
<dbReference type="CTD" id="9949679"/>
<feature type="chain" id="PRO_5010224383" evidence="2">
    <location>
        <begin position="20"/>
        <end position="287"/>
    </location>
</feature>
<keyword evidence="4" id="KW-1185">Reference proteome</keyword>
<feature type="region of interest" description="Disordered" evidence="1">
    <location>
        <begin position="130"/>
        <end position="185"/>
    </location>
</feature>
<evidence type="ECO:0000313" key="5">
    <source>
        <dbReference type="WBParaSite" id="EN70_9265"/>
    </source>
</evidence>
<dbReference type="GeneID" id="9949679"/>
<dbReference type="Proteomes" id="UP000095285">
    <property type="component" value="Unassembled WGS sequence"/>
</dbReference>
<dbReference type="InParanoid" id="A0A1I7W3J3"/>